<feature type="region of interest" description="Disordered" evidence="1">
    <location>
        <begin position="36"/>
        <end position="70"/>
    </location>
</feature>
<accession>A0A0M0JZ84</accession>
<organism evidence="2 3">
    <name type="scientific">Chrysochromulina tobinii</name>
    <dbReference type="NCBI Taxonomy" id="1460289"/>
    <lineage>
        <taxon>Eukaryota</taxon>
        <taxon>Haptista</taxon>
        <taxon>Haptophyta</taxon>
        <taxon>Prymnesiophyceae</taxon>
        <taxon>Prymnesiales</taxon>
        <taxon>Chrysochromulinaceae</taxon>
        <taxon>Chrysochromulina</taxon>
    </lineage>
</organism>
<evidence type="ECO:0000256" key="1">
    <source>
        <dbReference type="SAM" id="MobiDB-lite"/>
    </source>
</evidence>
<reference evidence="3" key="1">
    <citation type="journal article" date="2015" name="PLoS Genet.">
        <title>Genome Sequence and Transcriptome Analyses of Chrysochromulina tobin: Metabolic Tools for Enhanced Algal Fitness in the Prominent Order Prymnesiales (Haptophyceae).</title>
        <authorList>
            <person name="Hovde B.T."/>
            <person name="Deodato C.R."/>
            <person name="Hunsperger H.M."/>
            <person name="Ryken S.A."/>
            <person name="Yost W."/>
            <person name="Jha R.K."/>
            <person name="Patterson J."/>
            <person name="Monnat R.J. Jr."/>
            <person name="Barlow S.B."/>
            <person name="Starkenburg S.R."/>
            <person name="Cattolico R.A."/>
        </authorList>
    </citation>
    <scope>NUCLEOTIDE SEQUENCE</scope>
    <source>
        <strain evidence="3">CCMP291</strain>
    </source>
</reference>
<dbReference type="AlphaFoldDB" id="A0A0M0JZ84"/>
<proteinExistence type="predicted"/>
<gene>
    <name evidence="2" type="ORF">Ctob_011407</name>
</gene>
<sequence length="324" mass="35023">MPIVVGDSGLVAIAGATLLVLAVTVRAQRLKRRIRSPAAGFARPDQPASPHGGGGQRDGGEAKIPVAAASPSSGTEDLLLRRSIRVYKPLATVLSAINEGATDGDVPFRKRGRRESGEIDPLIALRRKWVLEAAERRVVVPLQLWIAYRLWVDSIICARSGRGASFHSFVYAHTLGLPYDAMQNLKTHWSGSDAADLLACLAQEGLLLPFGGGGLAAASAKTPRLSLASSLTLDAIDDDEDDGGGAAAELRAWLNASLTAFNGRFHLAKNRVFKGLEYESEGEWQGGYDFVQLADPQLGMLHWDRDWTEELTMLRLALQHVNRL</sequence>
<protein>
    <submittedName>
        <fullName evidence="2">Uncharacterized protein</fullName>
    </submittedName>
</protein>
<evidence type="ECO:0000313" key="2">
    <source>
        <dbReference type="EMBL" id="KOO31637.1"/>
    </source>
</evidence>
<dbReference type="Proteomes" id="UP000037460">
    <property type="component" value="Unassembled WGS sequence"/>
</dbReference>
<name>A0A0M0JZ84_9EUKA</name>
<keyword evidence="3" id="KW-1185">Reference proteome</keyword>
<comment type="caution">
    <text evidence="2">The sequence shown here is derived from an EMBL/GenBank/DDBJ whole genome shotgun (WGS) entry which is preliminary data.</text>
</comment>
<feature type="non-terminal residue" evidence="2">
    <location>
        <position position="324"/>
    </location>
</feature>
<dbReference type="OrthoDB" id="45007at2759"/>
<evidence type="ECO:0000313" key="3">
    <source>
        <dbReference type="Proteomes" id="UP000037460"/>
    </source>
</evidence>
<dbReference type="EMBL" id="JWZX01001971">
    <property type="protein sequence ID" value="KOO31637.1"/>
    <property type="molecule type" value="Genomic_DNA"/>
</dbReference>